<feature type="chain" id="PRO_5019445329" evidence="1">
    <location>
        <begin position="32"/>
        <end position="242"/>
    </location>
</feature>
<keyword evidence="3" id="KW-1185">Reference proteome</keyword>
<dbReference type="EMBL" id="QYUN01000003">
    <property type="protein sequence ID" value="RJF96843.1"/>
    <property type="molecule type" value="Genomic_DNA"/>
</dbReference>
<name>A0A418WW18_9BURK</name>
<evidence type="ECO:0000256" key="1">
    <source>
        <dbReference type="SAM" id="SignalP"/>
    </source>
</evidence>
<feature type="signal peptide" evidence="1">
    <location>
        <begin position="1"/>
        <end position="31"/>
    </location>
</feature>
<proteinExistence type="predicted"/>
<evidence type="ECO:0000313" key="2">
    <source>
        <dbReference type="EMBL" id="RJF96843.1"/>
    </source>
</evidence>
<evidence type="ECO:0000313" key="3">
    <source>
        <dbReference type="Proteomes" id="UP000285190"/>
    </source>
</evidence>
<sequence>METKNMLKHLQRIWITLSILALIGFAGHASADSTPPQAVKTIAVVPIKDPERLDIAGRAVGWYVPGSWMVNRIDSRVKTNLLADVLAPLKIPFGKDLTATFVDALNAAGYQAFILEGIKGPPDDPDYIDPKLVKDKADALLVVSFSEIGLYVSGKEWHYFPNISLYGSLISTADEQSLYDETVYYGVHATDKTASWSVSADPAFVYPTYDAFMERPDELGRRLNIGAQETAKRIVANIKKSL</sequence>
<gene>
    <name evidence="2" type="ORF">D3870_20895</name>
</gene>
<keyword evidence="1" id="KW-0732">Signal</keyword>
<comment type="caution">
    <text evidence="2">The sequence shown here is derived from an EMBL/GenBank/DDBJ whole genome shotgun (WGS) entry which is preliminary data.</text>
</comment>
<accession>A0A418WW18</accession>
<dbReference type="Proteomes" id="UP000285190">
    <property type="component" value="Unassembled WGS sequence"/>
</dbReference>
<dbReference type="AlphaFoldDB" id="A0A418WW18"/>
<protein>
    <submittedName>
        <fullName evidence="2">Uncharacterized protein</fullName>
    </submittedName>
</protein>
<organism evidence="2 3">
    <name type="scientific">Noviherbaspirillum cavernae</name>
    <dbReference type="NCBI Taxonomy" id="2320862"/>
    <lineage>
        <taxon>Bacteria</taxon>
        <taxon>Pseudomonadati</taxon>
        <taxon>Pseudomonadota</taxon>
        <taxon>Betaproteobacteria</taxon>
        <taxon>Burkholderiales</taxon>
        <taxon>Oxalobacteraceae</taxon>
        <taxon>Noviherbaspirillum</taxon>
    </lineage>
</organism>
<dbReference type="RefSeq" id="WP_119742980.1">
    <property type="nucleotide sequence ID" value="NZ_QYUN01000003.1"/>
</dbReference>
<reference evidence="2 3" key="1">
    <citation type="submission" date="2018-09" db="EMBL/GenBank/DDBJ databases">
        <authorList>
            <person name="Zhu H."/>
        </authorList>
    </citation>
    <scope>NUCLEOTIDE SEQUENCE [LARGE SCALE GENOMIC DNA]</scope>
    <source>
        <strain evidence="2 3">K2R10-39</strain>
    </source>
</reference>